<evidence type="ECO:0000256" key="5">
    <source>
        <dbReference type="PROSITE-ProRule" id="PRU00339"/>
    </source>
</evidence>
<dbReference type="InterPro" id="IPR050651">
    <property type="entry name" value="Plant_Cytochrome_P450_Monoox"/>
</dbReference>
<keyword evidence="6" id="KW-0175">Coiled coil</keyword>
<evidence type="ECO:0000256" key="2">
    <source>
        <dbReference type="ARBA" id="ARBA00022723"/>
    </source>
</evidence>
<reference evidence="7 8" key="1">
    <citation type="journal article" date="2018" name="Science">
        <title>The opium poppy genome and morphinan production.</title>
        <authorList>
            <person name="Guo L."/>
            <person name="Winzer T."/>
            <person name="Yang X."/>
            <person name="Li Y."/>
            <person name="Ning Z."/>
            <person name="He Z."/>
            <person name="Teodor R."/>
            <person name="Lu Y."/>
            <person name="Bowser T.A."/>
            <person name="Graham I.A."/>
            <person name="Ye K."/>
        </authorList>
    </citation>
    <scope>NUCLEOTIDE SEQUENCE [LARGE SCALE GENOMIC DNA]</scope>
    <source>
        <strain evidence="8">cv. HN1</strain>
        <tissue evidence="7">Leaves</tissue>
    </source>
</reference>
<organism evidence="7 8">
    <name type="scientific">Papaver somniferum</name>
    <name type="common">Opium poppy</name>
    <dbReference type="NCBI Taxonomy" id="3469"/>
    <lineage>
        <taxon>Eukaryota</taxon>
        <taxon>Viridiplantae</taxon>
        <taxon>Streptophyta</taxon>
        <taxon>Embryophyta</taxon>
        <taxon>Tracheophyta</taxon>
        <taxon>Spermatophyta</taxon>
        <taxon>Magnoliopsida</taxon>
        <taxon>Ranunculales</taxon>
        <taxon>Papaveraceae</taxon>
        <taxon>Papaveroideae</taxon>
        <taxon>Papaver</taxon>
    </lineage>
</organism>
<dbReference type="PROSITE" id="PS50005">
    <property type="entry name" value="TPR"/>
    <property type="match status" value="1"/>
</dbReference>
<feature type="repeat" description="TPR" evidence="5">
    <location>
        <begin position="280"/>
        <end position="313"/>
    </location>
</feature>
<keyword evidence="1" id="KW-0349">Heme</keyword>
<keyword evidence="5" id="KW-0802">TPR repeat</keyword>
<keyword evidence="3" id="KW-0560">Oxidoreductase</keyword>
<dbReference type="Gene3D" id="1.10.630.10">
    <property type="entry name" value="Cytochrome P450"/>
    <property type="match status" value="1"/>
</dbReference>
<protein>
    <submittedName>
        <fullName evidence="7">Uncharacterized protein</fullName>
    </submittedName>
</protein>
<evidence type="ECO:0000256" key="4">
    <source>
        <dbReference type="ARBA" id="ARBA00023004"/>
    </source>
</evidence>
<evidence type="ECO:0000313" key="7">
    <source>
        <dbReference type="EMBL" id="RZC82101.1"/>
    </source>
</evidence>
<evidence type="ECO:0000313" key="8">
    <source>
        <dbReference type="Proteomes" id="UP000316621"/>
    </source>
</evidence>
<dbReference type="PANTHER" id="PTHR47947">
    <property type="entry name" value="CYTOCHROME P450 82C3-RELATED"/>
    <property type="match status" value="1"/>
</dbReference>
<evidence type="ECO:0000256" key="1">
    <source>
        <dbReference type="ARBA" id="ARBA00022617"/>
    </source>
</evidence>
<proteinExistence type="predicted"/>
<dbReference type="Pfam" id="PF00067">
    <property type="entry name" value="p450"/>
    <property type="match status" value="1"/>
</dbReference>
<name>A0A4Y7LCU0_PAPSO</name>
<gene>
    <name evidence="7" type="ORF">C5167_044889</name>
</gene>
<dbReference type="InterPro" id="IPR019734">
    <property type="entry name" value="TPR_rpt"/>
</dbReference>
<dbReference type="GO" id="GO:0033075">
    <property type="term" value="P:isoquinoline alkaloid biosynthetic process"/>
    <property type="evidence" value="ECO:0007669"/>
    <property type="project" value="UniProtKB-ARBA"/>
</dbReference>
<dbReference type="Proteomes" id="UP000316621">
    <property type="component" value="Chromosome 11"/>
</dbReference>
<evidence type="ECO:0000256" key="6">
    <source>
        <dbReference type="SAM" id="Coils"/>
    </source>
</evidence>
<dbReference type="InterPro" id="IPR036396">
    <property type="entry name" value="Cyt_P450_sf"/>
</dbReference>
<sequence length="429" mass="49088">MESLAKFNQHPLNVSSNNRNHLLQFTKPISSISLKTLSKSNKTLIASFSSNKNPQFDKTPKNPFSSIIKTTCVTIFTTSLFLNQFSKPSIAARIPPETFESIEETEEEETKIAQGEEEKPIDEKQQAIDSLPNDVESLKLLMENKIKDKKVVEAVTILDKLIEIDPSDPQWPLLKSHLQSSIGEAEAATLGFEEILSKDPLSVEAYHGLVMAASQSETGELQNVLKRIENAMEKCKKEKNKKEDVRDFRLLIAQVRVIEGNYDEALIVYQELVKEEPRDFRPYLCQGIIYTLLRKTEEAAKSFEKYQKLVPKDHPYHRYFEDNMMATKKARKEIDSFVGRNVRLVDESDLPYLQSIFKEVFCLHAPASMIAGESTQDFIIGGCSIPVKTRLFVNVWSINRNPKYWKNQLEFQPERFIIPEGVDGKSDQY</sequence>
<keyword evidence="2" id="KW-0479">Metal-binding</keyword>
<keyword evidence="8" id="KW-1185">Reference proteome</keyword>
<dbReference type="AlphaFoldDB" id="A0A4Y7LCU0"/>
<dbReference type="EMBL" id="CM010725">
    <property type="protein sequence ID" value="RZC82101.1"/>
    <property type="molecule type" value="Genomic_DNA"/>
</dbReference>
<dbReference type="Gramene" id="RZC82101">
    <property type="protein sequence ID" value="RZC82101"/>
    <property type="gene ID" value="C5167_044889"/>
</dbReference>
<dbReference type="Gene3D" id="1.25.40.10">
    <property type="entry name" value="Tetratricopeptide repeat domain"/>
    <property type="match status" value="1"/>
</dbReference>
<dbReference type="InterPro" id="IPR001128">
    <property type="entry name" value="Cyt_P450"/>
</dbReference>
<evidence type="ECO:0000256" key="3">
    <source>
        <dbReference type="ARBA" id="ARBA00023002"/>
    </source>
</evidence>
<keyword evidence="4" id="KW-0408">Iron</keyword>
<dbReference type="InterPro" id="IPR011990">
    <property type="entry name" value="TPR-like_helical_dom_sf"/>
</dbReference>
<dbReference type="GO" id="GO:0004497">
    <property type="term" value="F:monooxygenase activity"/>
    <property type="evidence" value="ECO:0007669"/>
    <property type="project" value="InterPro"/>
</dbReference>
<dbReference type="GO" id="GO:0005506">
    <property type="term" value="F:iron ion binding"/>
    <property type="evidence" value="ECO:0007669"/>
    <property type="project" value="InterPro"/>
</dbReference>
<feature type="coiled-coil region" evidence="6">
    <location>
        <begin position="218"/>
        <end position="245"/>
    </location>
</feature>
<dbReference type="STRING" id="3469.A0A4Y7LCU0"/>
<dbReference type="GO" id="GO:0020037">
    <property type="term" value="F:heme binding"/>
    <property type="evidence" value="ECO:0007669"/>
    <property type="project" value="InterPro"/>
</dbReference>
<dbReference type="SUPFAM" id="SSF48264">
    <property type="entry name" value="Cytochrome P450"/>
    <property type="match status" value="1"/>
</dbReference>
<dbReference type="GO" id="GO:0016705">
    <property type="term" value="F:oxidoreductase activity, acting on paired donors, with incorporation or reduction of molecular oxygen"/>
    <property type="evidence" value="ECO:0007669"/>
    <property type="project" value="InterPro"/>
</dbReference>
<dbReference type="SUPFAM" id="SSF48452">
    <property type="entry name" value="TPR-like"/>
    <property type="match status" value="1"/>
</dbReference>
<accession>A0A4Y7LCU0</accession>
<dbReference type="SMART" id="SM00028">
    <property type="entry name" value="TPR"/>
    <property type="match status" value="3"/>
</dbReference>